<comment type="similarity">
    <text evidence="1">In the C-terminal section; belongs to the class-I pyridoxal-phosphate-dependent aminotransferase family.</text>
</comment>
<dbReference type="PROSITE" id="PS50949">
    <property type="entry name" value="HTH_GNTR"/>
    <property type="match status" value="1"/>
</dbReference>
<dbReference type="SUPFAM" id="SSF46785">
    <property type="entry name" value="Winged helix' DNA-binding domain"/>
    <property type="match status" value="1"/>
</dbReference>
<dbReference type="GO" id="GO:0003700">
    <property type="term" value="F:DNA-binding transcription factor activity"/>
    <property type="evidence" value="ECO:0007669"/>
    <property type="project" value="InterPro"/>
</dbReference>
<name>A0A9X1YFU2_9BURK</name>
<evidence type="ECO:0000256" key="2">
    <source>
        <dbReference type="ARBA" id="ARBA00022898"/>
    </source>
</evidence>
<dbReference type="PANTHER" id="PTHR46577">
    <property type="entry name" value="HTH-TYPE TRANSCRIPTIONAL REGULATORY PROTEIN GABR"/>
    <property type="match status" value="1"/>
</dbReference>
<evidence type="ECO:0000313" key="8">
    <source>
        <dbReference type="EMBL" id="MCK9685574.1"/>
    </source>
</evidence>
<dbReference type="InterPro" id="IPR015424">
    <property type="entry name" value="PyrdxlP-dep_Trfase"/>
</dbReference>
<proteinExistence type="inferred from homology"/>
<dbReference type="GO" id="GO:0030170">
    <property type="term" value="F:pyridoxal phosphate binding"/>
    <property type="evidence" value="ECO:0007669"/>
    <property type="project" value="InterPro"/>
</dbReference>
<keyword evidence="5" id="KW-0804">Transcription</keyword>
<evidence type="ECO:0000256" key="6">
    <source>
        <dbReference type="SAM" id="MobiDB-lite"/>
    </source>
</evidence>
<dbReference type="RefSeq" id="WP_275681573.1">
    <property type="nucleotide sequence ID" value="NZ_JAJLJH010000001.1"/>
</dbReference>
<dbReference type="Pfam" id="PF00155">
    <property type="entry name" value="Aminotran_1_2"/>
    <property type="match status" value="1"/>
</dbReference>
<reference evidence="8" key="1">
    <citation type="submission" date="2021-11" db="EMBL/GenBank/DDBJ databases">
        <title>BS-T2-15 a new species belonging to the Comamonadaceae family isolated from the soil of a French oak forest.</title>
        <authorList>
            <person name="Mieszkin S."/>
            <person name="Alain K."/>
        </authorList>
    </citation>
    <scope>NUCLEOTIDE SEQUENCE</scope>
    <source>
        <strain evidence="8">BS-T2-15</strain>
    </source>
</reference>
<dbReference type="AlphaFoldDB" id="A0A9X1YFU2"/>
<dbReference type="Pfam" id="PF00392">
    <property type="entry name" value="GntR"/>
    <property type="match status" value="1"/>
</dbReference>
<keyword evidence="9" id="KW-1185">Reference proteome</keyword>
<dbReference type="Gene3D" id="1.10.10.10">
    <property type="entry name" value="Winged helix-like DNA-binding domain superfamily/Winged helix DNA-binding domain"/>
    <property type="match status" value="1"/>
</dbReference>
<dbReference type="SUPFAM" id="SSF53383">
    <property type="entry name" value="PLP-dependent transferases"/>
    <property type="match status" value="1"/>
</dbReference>
<dbReference type="CDD" id="cd07377">
    <property type="entry name" value="WHTH_GntR"/>
    <property type="match status" value="1"/>
</dbReference>
<dbReference type="InterPro" id="IPR051446">
    <property type="entry name" value="HTH_trans_reg/aminotransferase"/>
</dbReference>
<evidence type="ECO:0000256" key="3">
    <source>
        <dbReference type="ARBA" id="ARBA00023015"/>
    </source>
</evidence>
<protein>
    <submittedName>
        <fullName evidence="8">PLP-dependent aminotransferase family protein</fullName>
    </submittedName>
</protein>
<dbReference type="CDD" id="cd00609">
    <property type="entry name" value="AAT_like"/>
    <property type="match status" value="1"/>
</dbReference>
<dbReference type="InterPro" id="IPR036390">
    <property type="entry name" value="WH_DNA-bd_sf"/>
</dbReference>
<keyword evidence="2" id="KW-0663">Pyridoxal phosphate</keyword>
<dbReference type="InterPro" id="IPR015421">
    <property type="entry name" value="PyrdxlP-dep_Trfase_major"/>
</dbReference>
<dbReference type="Gene3D" id="3.90.1150.10">
    <property type="entry name" value="Aspartate Aminotransferase, domain 1"/>
    <property type="match status" value="1"/>
</dbReference>
<dbReference type="SMART" id="SM00345">
    <property type="entry name" value="HTH_GNTR"/>
    <property type="match status" value="1"/>
</dbReference>
<dbReference type="InterPro" id="IPR015422">
    <property type="entry name" value="PyrdxlP-dep_Trfase_small"/>
</dbReference>
<dbReference type="GO" id="GO:0003677">
    <property type="term" value="F:DNA binding"/>
    <property type="evidence" value="ECO:0007669"/>
    <property type="project" value="UniProtKB-KW"/>
</dbReference>
<sequence length="503" mass="54453">MTIYTDLADDIERQIRRGVLRPGERLPSVRALCTARGISQGTVMQAYYLLEDRGLVSTRPRSGYFVNATARTTLPRPTMPTLEPEPPVHVVPANLLYSVLNGMKQRENVPLGSAFASPLLFPLPKLAQLLGNAARRLDPWRIVDDLPPGNADLRRHIARRYLEMGADVDVADIVITSGASEALMLSLISATQPGDVVAIESPGHYGVLHTVEATGRRAVCIPTCAQDGINLPALENALAAQRISAVWAMTTFQNPTGATMSVRNKEALVALLARHGIPLIENDVYGELYFDAERPAPAKTFDKQGGVLHCGSFSKSLAPGYRLGWVAGGRFHETVRQNKFLLSTNANVPAQAAIADFLKHGGYELHLRRLRATLRSQRDQLLRAVARHFPAGTAASRPHGGYVMWVQLPEGSVDTLELMRHALDEGVSLAPGALFSPNGRHANDLRLNFGHPWTAAMERGVATIGRLAASLSPAQPPLLGSAPGDERPLAKLRSPPGVQCVDE</sequence>
<keyword evidence="8" id="KW-0808">Transferase</keyword>
<evidence type="ECO:0000256" key="1">
    <source>
        <dbReference type="ARBA" id="ARBA00005384"/>
    </source>
</evidence>
<evidence type="ECO:0000256" key="5">
    <source>
        <dbReference type="ARBA" id="ARBA00023163"/>
    </source>
</evidence>
<dbReference type="Gene3D" id="3.40.640.10">
    <property type="entry name" value="Type I PLP-dependent aspartate aminotransferase-like (Major domain)"/>
    <property type="match status" value="1"/>
</dbReference>
<dbReference type="PANTHER" id="PTHR46577:SF2">
    <property type="entry name" value="TRANSCRIPTIONAL REGULATORY PROTEIN"/>
    <property type="match status" value="1"/>
</dbReference>
<gene>
    <name evidence="8" type="ORF">LPC04_07625</name>
</gene>
<dbReference type="InterPro" id="IPR036388">
    <property type="entry name" value="WH-like_DNA-bd_sf"/>
</dbReference>
<comment type="caution">
    <text evidence="8">The sequence shown here is derived from an EMBL/GenBank/DDBJ whole genome shotgun (WGS) entry which is preliminary data.</text>
</comment>
<dbReference type="GO" id="GO:0008483">
    <property type="term" value="F:transaminase activity"/>
    <property type="evidence" value="ECO:0007669"/>
    <property type="project" value="UniProtKB-KW"/>
</dbReference>
<evidence type="ECO:0000313" key="9">
    <source>
        <dbReference type="Proteomes" id="UP001139353"/>
    </source>
</evidence>
<evidence type="ECO:0000259" key="7">
    <source>
        <dbReference type="PROSITE" id="PS50949"/>
    </source>
</evidence>
<evidence type="ECO:0000256" key="4">
    <source>
        <dbReference type="ARBA" id="ARBA00023125"/>
    </source>
</evidence>
<keyword evidence="8" id="KW-0032">Aminotransferase</keyword>
<feature type="region of interest" description="Disordered" evidence="6">
    <location>
        <begin position="475"/>
        <end position="503"/>
    </location>
</feature>
<dbReference type="InterPro" id="IPR000524">
    <property type="entry name" value="Tscrpt_reg_HTH_GntR"/>
</dbReference>
<accession>A0A9X1YFU2</accession>
<keyword evidence="3" id="KW-0805">Transcription regulation</keyword>
<dbReference type="Proteomes" id="UP001139353">
    <property type="component" value="Unassembled WGS sequence"/>
</dbReference>
<organism evidence="8 9">
    <name type="scientific">Scleromatobacter humisilvae</name>
    <dbReference type="NCBI Taxonomy" id="2897159"/>
    <lineage>
        <taxon>Bacteria</taxon>
        <taxon>Pseudomonadati</taxon>
        <taxon>Pseudomonadota</taxon>
        <taxon>Betaproteobacteria</taxon>
        <taxon>Burkholderiales</taxon>
        <taxon>Sphaerotilaceae</taxon>
        <taxon>Scleromatobacter</taxon>
    </lineage>
</organism>
<dbReference type="EMBL" id="JAJLJH010000001">
    <property type="protein sequence ID" value="MCK9685574.1"/>
    <property type="molecule type" value="Genomic_DNA"/>
</dbReference>
<dbReference type="InterPro" id="IPR004839">
    <property type="entry name" value="Aminotransferase_I/II_large"/>
</dbReference>
<feature type="domain" description="HTH gntR-type" evidence="7">
    <location>
        <begin position="1"/>
        <end position="69"/>
    </location>
</feature>
<keyword evidence="4" id="KW-0238">DNA-binding</keyword>